<dbReference type="PROSITE" id="PS50031">
    <property type="entry name" value="EH"/>
    <property type="match status" value="1"/>
</dbReference>
<feature type="domain" description="SH3" evidence="9">
    <location>
        <begin position="1266"/>
        <end position="1328"/>
    </location>
</feature>
<feature type="compositionally biased region" description="Pro residues" evidence="8">
    <location>
        <begin position="1157"/>
        <end position="1170"/>
    </location>
</feature>
<dbReference type="SMART" id="SM00326">
    <property type="entry name" value="SH3"/>
    <property type="match status" value="2"/>
</dbReference>
<dbReference type="VEuPathDB" id="FungiDB:BD410DRAFT_497704"/>
<feature type="domain" description="EH" evidence="12">
    <location>
        <begin position="217"/>
        <end position="306"/>
    </location>
</feature>
<dbReference type="CDD" id="cd00174">
    <property type="entry name" value="SH3"/>
    <property type="match status" value="1"/>
</dbReference>
<dbReference type="PROSITE" id="PS50002">
    <property type="entry name" value="SH3"/>
    <property type="match status" value="2"/>
</dbReference>
<evidence type="ECO:0000259" key="9">
    <source>
        <dbReference type="PROSITE" id="PS50002"/>
    </source>
</evidence>
<feature type="compositionally biased region" description="Polar residues" evidence="8">
    <location>
        <begin position="1578"/>
        <end position="1599"/>
    </location>
</feature>
<dbReference type="PANTHER" id="PTHR46006:SF6">
    <property type="entry name" value="INTERSECTIN-2 ISOFORM X1"/>
    <property type="match status" value="1"/>
</dbReference>
<feature type="compositionally biased region" description="Low complexity" evidence="8">
    <location>
        <begin position="882"/>
        <end position="900"/>
    </location>
</feature>
<feature type="compositionally biased region" description="Basic and acidic residues" evidence="8">
    <location>
        <begin position="680"/>
        <end position="717"/>
    </location>
</feature>
<dbReference type="Gene3D" id="2.30.29.30">
    <property type="entry name" value="Pleckstrin-homology domain (PH domain)/Phosphotyrosine-binding domain (PTB)"/>
    <property type="match status" value="1"/>
</dbReference>
<evidence type="ECO:0000256" key="4">
    <source>
        <dbReference type="ARBA" id="ARBA00022443"/>
    </source>
</evidence>
<dbReference type="Gene3D" id="1.10.238.10">
    <property type="entry name" value="EF-hand"/>
    <property type="match status" value="1"/>
</dbReference>
<protein>
    <recommendedName>
        <fullName evidence="2">Actin cytoskeleton-regulatory complex protein PAN1</fullName>
    </recommendedName>
    <alternativeName>
        <fullName evidence="3">Actin cytoskeleton-regulatory complex protein pan1</fullName>
    </alternativeName>
</protein>
<keyword evidence="5" id="KW-0963">Cytoplasm</keyword>
<dbReference type="SMART" id="SM00233">
    <property type="entry name" value="PH"/>
    <property type="match status" value="1"/>
</dbReference>
<feature type="domain" description="PH" evidence="10">
    <location>
        <begin position="1883"/>
        <end position="1977"/>
    </location>
</feature>
<feature type="compositionally biased region" description="Low complexity" evidence="8">
    <location>
        <begin position="943"/>
        <end position="961"/>
    </location>
</feature>
<dbReference type="OrthoDB" id="1716625at2759"/>
<dbReference type="InterPro" id="IPR001331">
    <property type="entry name" value="GDS_CDC24_CS"/>
</dbReference>
<evidence type="ECO:0000256" key="3">
    <source>
        <dbReference type="ARBA" id="ARBA00020728"/>
    </source>
</evidence>
<reference evidence="15 16" key="1">
    <citation type="submission" date="2018-06" db="EMBL/GenBank/DDBJ databases">
        <title>A transcriptomic atlas of mushroom development highlights an independent origin of complex multicellularity.</title>
        <authorList>
            <consortium name="DOE Joint Genome Institute"/>
            <person name="Krizsan K."/>
            <person name="Almasi E."/>
            <person name="Merenyi Z."/>
            <person name="Sahu N."/>
            <person name="Viragh M."/>
            <person name="Koszo T."/>
            <person name="Mondo S."/>
            <person name="Kiss B."/>
            <person name="Balint B."/>
            <person name="Kues U."/>
            <person name="Barry K."/>
            <person name="Hegedus J.C."/>
            <person name="Henrissat B."/>
            <person name="Johnson J."/>
            <person name="Lipzen A."/>
            <person name="Ohm R."/>
            <person name="Nagy I."/>
            <person name="Pangilinan J."/>
            <person name="Yan J."/>
            <person name="Xiong Y."/>
            <person name="Grigoriev I.V."/>
            <person name="Hibbett D.S."/>
            <person name="Nagy L.G."/>
        </authorList>
    </citation>
    <scope>NUCLEOTIDE SEQUENCE [LARGE SCALE GENOMIC DNA]</scope>
    <source>
        <strain evidence="15 16">SZMC22713</strain>
    </source>
</reference>
<dbReference type="Pfam" id="PF00018">
    <property type="entry name" value="SH3_1"/>
    <property type="match status" value="1"/>
</dbReference>
<evidence type="ECO:0000256" key="8">
    <source>
        <dbReference type="SAM" id="MobiDB-lite"/>
    </source>
</evidence>
<feature type="compositionally biased region" description="Pro residues" evidence="8">
    <location>
        <begin position="1053"/>
        <end position="1102"/>
    </location>
</feature>
<dbReference type="GO" id="GO:0035025">
    <property type="term" value="P:positive regulation of Rho protein signal transduction"/>
    <property type="evidence" value="ECO:0007669"/>
    <property type="project" value="TreeGrafter"/>
</dbReference>
<feature type="compositionally biased region" description="Basic and acidic residues" evidence="8">
    <location>
        <begin position="509"/>
        <end position="579"/>
    </location>
</feature>
<feature type="compositionally biased region" description="Low complexity" evidence="8">
    <location>
        <begin position="765"/>
        <end position="791"/>
    </location>
</feature>
<dbReference type="PROSITE" id="PS50222">
    <property type="entry name" value="EF_HAND_2"/>
    <property type="match status" value="1"/>
</dbReference>
<dbReference type="PRINTS" id="PR00499">
    <property type="entry name" value="P67PHOX"/>
</dbReference>
<feature type="domain" description="SH3" evidence="9">
    <location>
        <begin position="1331"/>
        <end position="1385"/>
    </location>
</feature>
<feature type="compositionally biased region" description="Low complexity" evidence="8">
    <location>
        <begin position="1043"/>
        <end position="1052"/>
    </location>
</feature>
<dbReference type="GO" id="GO:0005509">
    <property type="term" value="F:calcium ion binding"/>
    <property type="evidence" value="ECO:0007669"/>
    <property type="project" value="InterPro"/>
</dbReference>
<dbReference type="InterPro" id="IPR000261">
    <property type="entry name" value="EH_dom"/>
</dbReference>
<feature type="compositionally biased region" description="Pro residues" evidence="8">
    <location>
        <begin position="901"/>
        <end position="919"/>
    </location>
</feature>
<feature type="compositionally biased region" description="Acidic residues" evidence="8">
    <location>
        <begin position="1429"/>
        <end position="1445"/>
    </location>
</feature>
<feature type="region of interest" description="Disordered" evidence="8">
    <location>
        <begin position="1"/>
        <end position="140"/>
    </location>
</feature>
<feature type="domain" description="EF-hand" evidence="13">
    <location>
        <begin position="250"/>
        <end position="285"/>
    </location>
</feature>
<feature type="region of interest" description="Disordered" evidence="8">
    <location>
        <begin position="319"/>
        <end position="388"/>
    </location>
</feature>
<feature type="compositionally biased region" description="Low complexity" evidence="8">
    <location>
        <begin position="1"/>
        <end position="29"/>
    </location>
</feature>
<dbReference type="InterPro" id="IPR011992">
    <property type="entry name" value="EF-hand-dom_pair"/>
</dbReference>
<feature type="compositionally biased region" description="Pro residues" evidence="8">
    <location>
        <begin position="792"/>
        <end position="807"/>
    </location>
</feature>
<dbReference type="Pfam" id="PF00621">
    <property type="entry name" value="RhoGEF"/>
    <property type="match status" value="1"/>
</dbReference>
<evidence type="ECO:0000256" key="6">
    <source>
        <dbReference type="PROSITE-ProRule" id="PRU00192"/>
    </source>
</evidence>
<dbReference type="InterPro" id="IPR035899">
    <property type="entry name" value="DBL_dom_sf"/>
</dbReference>
<dbReference type="EMBL" id="ML170207">
    <property type="protein sequence ID" value="TDL18518.1"/>
    <property type="molecule type" value="Genomic_DNA"/>
</dbReference>
<dbReference type="InterPro" id="IPR011993">
    <property type="entry name" value="PH-like_dom_sf"/>
</dbReference>
<gene>
    <name evidence="15" type="ORF">BD410DRAFT_497704</name>
</gene>
<keyword evidence="16" id="KW-1185">Reference proteome</keyword>
<feature type="compositionally biased region" description="Basic and acidic residues" evidence="8">
    <location>
        <begin position="813"/>
        <end position="854"/>
    </location>
</feature>
<dbReference type="PANTHER" id="PTHR46006">
    <property type="entry name" value="RHO GUANINE NUCLEOTIDE EXCHANGE FACTOR AT 64C, ISOFORM A"/>
    <property type="match status" value="1"/>
</dbReference>
<feature type="compositionally biased region" description="Low complexity" evidence="8">
    <location>
        <begin position="37"/>
        <end position="74"/>
    </location>
</feature>
<evidence type="ECO:0000313" key="15">
    <source>
        <dbReference type="EMBL" id="TDL18518.1"/>
    </source>
</evidence>
<dbReference type="GO" id="GO:0005085">
    <property type="term" value="F:guanyl-nucleotide exchange factor activity"/>
    <property type="evidence" value="ECO:0007669"/>
    <property type="project" value="InterPro"/>
</dbReference>
<dbReference type="InterPro" id="IPR003124">
    <property type="entry name" value="WH2_dom"/>
</dbReference>
<feature type="domain" description="WH2" evidence="14">
    <location>
        <begin position="1109"/>
        <end position="1126"/>
    </location>
</feature>
<feature type="compositionally biased region" description="Low complexity" evidence="8">
    <location>
        <begin position="718"/>
        <end position="744"/>
    </location>
</feature>
<feature type="domain" description="DH" evidence="11">
    <location>
        <begin position="1664"/>
        <end position="1846"/>
    </location>
</feature>
<feature type="compositionally biased region" description="Basic and acidic residues" evidence="8">
    <location>
        <begin position="347"/>
        <end position="360"/>
    </location>
</feature>
<dbReference type="STRING" id="50990.A0A4Y7PTW0"/>
<dbReference type="SMART" id="SM00027">
    <property type="entry name" value="EH"/>
    <property type="match status" value="1"/>
</dbReference>
<dbReference type="PROSITE" id="PS50003">
    <property type="entry name" value="PH_DOMAIN"/>
    <property type="match status" value="1"/>
</dbReference>
<feature type="compositionally biased region" description="Pro residues" evidence="8">
    <location>
        <begin position="745"/>
        <end position="760"/>
    </location>
</feature>
<dbReference type="SMART" id="SM00325">
    <property type="entry name" value="RhoGEF"/>
    <property type="match status" value="1"/>
</dbReference>
<dbReference type="SUPFAM" id="SSF48065">
    <property type="entry name" value="DBL homology domain (DH-domain)"/>
    <property type="match status" value="1"/>
</dbReference>
<dbReference type="PROSITE" id="PS51082">
    <property type="entry name" value="WH2"/>
    <property type="match status" value="1"/>
</dbReference>
<feature type="compositionally biased region" description="Basic and acidic residues" evidence="8">
    <location>
        <begin position="627"/>
        <end position="649"/>
    </location>
</feature>
<feature type="compositionally biased region" description="Polar residues" evidence="8">
    <location>
        <begin position="927"/>
        <end position="942"/>
    </location>
</feature>
<evidence type="ECO:0000256" key="7">
    <source>
        <dbReference type="SAM" id="Coils"/>
    </source>
</evidence>
<dbReference type="PROSITE" id="PS50010">
    <property type="entry name" value="DH_2"/>
    <property type="match status" value="1"/>
</dbReference>
<feature type="compositionally biased region" description="Gly residues" evidence="8">
    <location>
        <begin position="660"/>
        <end position="673"/>
    </location>
</feature>
<dbReference type="Pfam" id="PF12763">
    <property type="entry name" value="EH"/>
    <property type="match status" value="1"/>
</dbReference>
<dbReference type="PROSITE" id="PS00741">
    <property type="entry name" value="DH_1"/>
    <property type="match status" value="1"/>
</dbReference>
<dbReference type="InterPro" id="IPR001849">
    <property type="entry name" value="PH_domain"/>
</dbReference>
<feature type="region of interest" description="Disordered" evidence="8">
    <location>
        <begin position="1560"/>
        <end position="1627"/>
    </location>
</feature>
<keyword evidence="7" id="KW-0175">Coiled coil</keyword>
<feature type="compositionally biased region" description="Basic and acidic residues" evidence="8">
    <location>
        <begin position="1446"/>
        <end position="1466"/>
    </location>
</feature>
<evidence type="ECO:0000259" key="11">
    <source>
        <dbReference type="PROSITE" id="PS50010"/>
    </source>
</evidence>
<feature type="compositionally biased region" description="Polar residues" evidence="8">
    <location>
        <begin position="1129"/>
        <end position="1138"/>
    </location>
</feature>
<dbReference type="InterPro" id="IPR051480">
    <property type="entry name" value="Endocytic_GEF_Adapter"/>
</dbReference>
<evidence type="ECO:0000256" key="2">
    <source>
        <dbReference type="ARBA" id="ARBA00015110"/>
    </source>
</evidence>
<feature type="region of interest" description="Disordered" evidence="8">
    <location>
        <begin position="509"/>
        <end position="1198"/>
    </location>
</feature>
<evidence type="ECO:0000259" key="14">
    <source>
        <dbReference type="PROSITE" id="PS51082"/>
    </source>
</evidence>
<feature type="coiled-coil region" evidence="7">
    <location>
        <begin position="390"/>
        <end position="438"/>
    </location>
</feature>
<dbReference type="GO" id="GO:0005737">
    <property type="term" value="C:cytoplasm"/>
    <property type="evidence" value="ECO:0007669"/>
    <property type="project" value="UniProtKB-SubCell"/>
</dbReference>
<accession>A0A4Y7PTW0</accession>
<evidence type="ECO:0000256" key="1">
    <source>
        <dbReference type="ARBA" id="ARBA00004496"/>
    </source>
</evidence>
<keyword evidence="4 6" id="KW-0728">SH3 domain</keyword>
<feature type="compositionally biased region" description="Acidic residues" evidence="8">
    <location>
        <begin position="998"/>
        <end position="1016"/>
    </location>
</feature>
<dbReference type="InterPro" id="IPR002048">
    <property type="entry name" value="EF_hand_dom"/>
</dbReference>
<dbReference type="Proteomes" id="UP000294933">
    <property type="component" value="Unassembled WGS sequence"/>
</dbReference>
<comment type="subcellular location">
    <subcellularLocation>
        <location evidence="1">Cytoplasm</location>
    </subcellularLocation>
</comment>
<feature type="compositionally biased region" description="Low complexity" evidence="8">
    <location>
        <begin position="979"/>
        <end position="988"/>
    </location>
</feature>
<dbReference type="SUPFAM" id="SSF50044">
    <property type="entry name" value="SH3-domain"/>
    <property type="match status" value="2"/>
</dbReference>
<dbReference type="InterPro" id="IPR001452">
    <property type="entry name" value="SH3_domain"/>
</dbReference>
<feature type="compositionally biased region" description="Pro residues" evidence="8">
    <location>
        <begin position="967"/>
        <end position="978"/>
    </location>
</feature>
<dbReference type="Pfam" id="PF14604">
    <property type="entry name" value="SH3_9"/>
    <property type="match status" value="1"/>
</dbReference>
<organism evidence="15 16">
    <name type="scientific">Rickenella mellea</name>
    <dbReference type="NCBI Taxonomy" id="50990"/>
    <lineage>
        <taxon>Eukaryota</taxon>
        <taxon>Fungi</taxon>
        <taxon>Dikarya</taxon>
        <taxon>Basidiomycota</taxon>
        <taxon>Agaricomycotina</taxon>
        <taxon>Agaricomycetes</taxon>
        <taxon>Hymenochaetales</taxon>
        <taxon>Rickenellaceae</taxon>
        <taxon>Rickenella</taxon>
    </lineage>
</organism>
<dbReference type="CDD" id="cd00052">
    <property type="entry name" value="EH"/>
    <property type="match status" value="1"/>
</dbReference>
<feature type="region of interest" description="Disordered" evidence="8">
    <location>
        <begin position="1484"/>
        <end position="1537"/>
    </location>
</feature>
<feature type="compositionally biased region" description="Pro residues" evidence="8">
    <location>
        <begin position="606"/>
        <end position="622"/>
    </location>
</feature>
<name>A0A4Y7PTW0_9AGAM</name>
<dbReference type="InterPro" id="IPR000219">
    <property type="entry name" value="DH_dom"/>
</dbReference>
<feature type="compositionally biased region" description="Basic and acidic residues" evidence="8">
    <location>
        <begin position="1418"/>
        <end position="1428"/>
    </location>
</feature>
<dbReference type="SUPFAM" id="SSF50729">
    <property type="entry name" value="PH domain-like"/>
    <property type="match status" value="1"/>
</dbReference>
<feature type="compositionally biased region" description="Pro residues" evidence="8">
    <location>
        <begin position="583"/>
        <end position="599"/>
    </location>
</feature>
<dbReference type="CDD" id="cd00160">
    <property type="entry name" value="RhoGEF"/>
    <property type="match status" value="1"/>
</dbReference>
<evidence type="ECO:0000313" key="16">
    <source>
        <dbReference type="Proteomes" id="UP000294933"/>
    </source>
</evidence>
<sequence>MSQQWGQGQPGYQYPMQTGYPGATGQFQQGFGGGIGPQQTGFPGQRPQFQQPQQTGFPQFQQQTGFQGGFQQQQQPPPVPPLPQNLGGFQQQQAPPPVPPIPQNLSSNFRSTLQPQQQQQPRFLSSSPGLGSHVTGFQGGGGLVPQMTGYTDPRLQMMSSTFMPANPAMPYAPGGVPQFASPGGVGAPQLQQSIQQYNQEQRGTAAPKMPWALAKSEKKNYDQIFRAWDAQNTGFISGQMALEVFGQSGLDKNDLAKIWALADVDNRGKLNIAEFHVAMGLIYRKLNGNEIPDQLPPELVPPSARDLDSSVTLLKSLLQHEPSRATSSSPVSRGKVRSFNGTAENAGTRKDGTVYKHQDDSGGEEYYQSRSRHINRNDVRVGDESPAADLEDMKRQLANTQKMLDKAVDENKSRTAEDEELDREMEDLRYRVKRVKEDLEYAARGPRTEKKVEESRRLERELLNLMHERVPEVERKIEERDRRKEREKREWARDRDRRNERFGRYDDRDRERDRDYGSSRYDYDRERDRERDDDRDRGYNRGTFDREDRSRDHSRDRPYSRNRSRSRDRSRDDRGDYSRRRTPPPSSTRSPPPPPPPAPATSTIANPPPAPVPPSASSPAPPSLKSMTREEREAYIREQARRKLEERMRALGVAPSPGGTSPGGASASGGGGSSAVDSSVEDRLAREKKEAEERSKQAEREAEEREKARRERIERLKAPAATSPTPSPTTTTPKATATPSQARSAPPPAPKRAPAPPPPRKGFGARTPTATSPAVATPPAHAQPAPAFTRAPPAPAPAPPPVAPPAPAEEDPEERRLRERESEMARMRAARAERLRQLEKEEEEARRAEEEYQQRRQAFLKNTVSPTVQSPSVQTQPPPQVSPATPAASLPDAARSATAAAPPPPPPPPPPAPPAPAPPVSAVSPADKSSTNPFSRLVTQNVTPTPTGTTPSSTNANGGTNPFFRAPQPPAISPPPMSSSPISKSSSSYNTAPGLSAGDDDWDDIAEHDDDDSSDDEIAKSRGARNDLAQKIFGGMGIARPQSAAGGTAGAPPSKPGTPAPMSAPPVAAPTPPAPAPPPPPPAPAAPPPPMAPPAPSGPPVTAPAGAPDRSALLGSITAGRKLRKAVTNDRSAASVTGQVLGDTAPPSHISDVPRAVSPPPAPAPPPVPAAPVENSYNEYDDIQSVPLTRGPDSNSSYRQSVDWYAGLAADHGGVAPAAPHLQLPSTAEEKEDDEVYHSAISNVPDIQVHDVAPETNEEMDDVDKSIEHRVRSLYPYDGQRPEDLSFAADLIITAHPSKSGGDWWYGTLVKDGKSGFFPSTYVQVLEHVLAKAVYSYAGGSPEELPFAEGDVLSIIDRSENDWWKTEKGGMIFIVPAAYLEVTEAAAVKSTTGNTPPHLYEDERKSTVVDANLTPDSHVNEPDMVVKQDDDDSSDDEYLSFESESENEKVVHKQSEEDRARERETRALERQRVLEAAGLIVKDDQQALSRKPTRTKSIRSYRPPPEAPKRTSIVSDVSTKDLPPTPEPEPQSAVDSVMRVDDAFERYEAFRLFKDNRLSVSSFDTTPSSPPSNRDSHSAPSLQSTPSRDSESRTYSLLQNWLGRRTPAQDAERPRSHISTPMISGPIPIQNETPARENSPAFGSSWASLVDKEVLDGIPVRERRRQEGIFELINTEAAYVRDLQLIVEVYYSSMLSLLDRKEITVVFANIEELLLTNTAFLSELEELQKQCRLYIDTIGELLSTHMRNMDVYMEYCANHGNAIKILQSLRVAKPELEQHLQRLRDNDPAVRSLDLSSYLLAPMQRITRYPLLIKQILTHTEVESDRQHIETALIAVETTLSQINESIRDQEGRARLKMISQDLWIGNGRLDLTAPTRFLGARKLLKEGVLTKSRSGRKLRGVLCNDIFVLTDYAAKSLYRMPIPLSEVEVRDIAGGRDDLAFRLVMSYPRGGDTINLRATSARDCDLWMKAIRAASERCREVERRAARGSKGGR</sequence>
<feature type="compositionally biased region" description="Low complexity" evidence="8">
    <location>
        <begin position="863"/>
        <end position="875"/>
    </location>
</feature>
<evidence type="ECO:0000259" key="10">
    <source>
        <dbReference type="PROSITE" id="PS50003"/>
    </source>
</evidence>
<dbReference type="Gene3D" id="1.20.900.10">
    <property type="entry name" value="Dbl homology (DH) domain"/>
    <property type="match status" value="1"/>
</dbReference>
<dbReference type="SUPFAM" id="SSF47473">
    <property type="entry name" value="EF-hand"/>
    <property type="match status" value="1"/>
</dbReference>
<dbReference type="Pfam" id="PF16652">
    <property type="entry name" value="PH_13"/>
    <property type="match status" value="1"/>
</dbReference>
<dbReference type="InterPro" id="IPR036028">
    <property type="entry name" value="SH3-like_dom_sf"/>
</dbReference>
<evidence type="ECO:0000256" key="5">
    <source>
        <dbReference type="ARBA" id="ARBA00022490"/>
    </source>
</evidence>
<feature type="region of interest" description="Disordered" evidence="8">
    <location>
        <begin position="1413"/>
        <end position="1466"/>
    </location>
</feature>
<dbReference type="Gene3D" id="2.30.30.40">
    <property type="entry name" value="SH3 Domains"/>
    <property type="match status" value="2"/>
</dbReference>
<feature type="compositionally biased region" description="Polar residues" evidence="8">
    <location>
        <begin position="104"/>
        <end position="113"/>
    </location>
</feature>
<proteinExistence type="predicted"/>
<dbReference type="Pfam" id="PF02205">
    <property type="entry name" value="WH2"/>
    <property type="match status" value="1"/>
</dbReference>
<dbReference type="GO" id="GO:0003779">
    <property type="term" value="F:actin binding"/>
    <property type="evidence" value="ECO:0007669"/>
    <property type="project" value="InterPro"/>
</dbReference>
<evidence type="ECO:0000259" key="12">
    <source>
        <dbReference type="PROSITE" id="PS50031"/>
    </source>
</evidence>
<dbReference type="GO" id="GO:0035556">
    <property type="term" value="P:intracellular signal transduction"/>
    <property type="evidence" value="ECO:0007669"/>
    <property type="project" value="InterPro"/>
</dbReference>
<evidence type="ECO:0000259" key="13">
    <source>
        <dbReference type="PROSITE" id="PS50222"/>
    </source>
</evidence>